<proteinExistence type="predicted"/>
<keyword evidence="1" id="KW-0472">Membrane</keyword>
<dbReference type="GeneID" id="6081076"/>
<evidence type="ECO:0000313" key="2">
    <source>
        <dbReference type="EMBL" id="EDR03859.1"/>
    </source>
</evidence>
<dbReference type="Proteomes" id="UP000001194">
    <property type="component" value="Unassembled WGS sequence"/>
</dbReference>
<feature type="transmembrane region" description="Helical" evidence="1">
    <location>
        <begin position="46"/>
        <end position="66"/>
    </location>
</feature>
<feature type="transmembrane region" description="Helical" evidence="1">
    <location>
        <begin position="198"/>
        <end position="219"/>
    </location>
</feature>
<sequence length="242" mass="25271">MAQTLIWISGSCIFNNSFKCLCLSKGLLFLLYLDSSPLKSLGAQHLSVPFPFAIIGYGSIVPCGSVPLTAGGVFGIVVLTVFSGSIGVIPNLDKFIGVNVDVRMIGPSSGCMLLLGVLVIAGDPLGVVRLLKGDTDGPGPVIHLYLPVVDTGVDVSVTGICDAGGLLPSSALSYCSSPDVKVLSDLGRGSIRDTNCPVWSTYILGIYPLPMAIMVHSIYPLSMTIMAPPTQLKHYSGHSGVF</sequence>
<keyword evidence="3" id="KW-1185">Reference proteome</keyword>
<dbReference type="RefSeq" id="XP_001885427.1">
    <property type="nucleotide sequence ID" value="XM_001885392.1"/>
</dbReference>
<dbReference type="AlphaFoldDB" id="B0DNE9"/>
<organism evidence="3">
    <name type="scientific">Laccaria bicolor (strain S238N-H82 / ATCC MYA-4686)</name>
    <name type="common">Bicoloured deceiver</name>
    <name type="synonym">Laccaria laccata var. bicolor</name>
    <dbReference type="NCBI Taxonomy" id="486041"/>
    <lineage>
        <taxon>Eukaryota</taxon>
        <taxon>Fungi</taxon>
        <taxon>Dikarya</taxon>
        <taxon>Basidiomycota</taxon>
        <taxon>Agaricomycotina</taxon>
        <taxon>Agaricomycetes</taxon>
        <taxon>Agaricomycetidae</taxon>
        <taxon>Agaricales</taxon>
        <taxon>Agaricineae</taxon>
        <taxon>Hydnangiaceae</taxon>
        <taxon>Laccaria</taxon>
    </lineage>
</organism>
<dbReference type="KEGG" id="lbc:LACBIDRAFT_331084"/>
<feature type="transmembrane region" description="Helical" evidence="1">
    <location>
        <begin position="73"/>
        <end position="92"/>
    </location>
</feature>
<keyword evidence="1" id="KW-1133">Transmembrane helix</keyword>
<name>B0DNE9_LACBS</name>
<dbReference type="OrthoDB" id="3106082at2759"/>
<dbReference type="EMBL" id="DS547121">
    <property type="protein sequence ID" value="EDR03859.1"/>
    <property type="molecule type" value="Genomic_DNA"/>
</dbReference>
<dbReference type="HOGENOM" id="CLU_1147358_0_0_1"/>
<protein>
    <submittedName>
        <fullName evidence="2">Predicted protein</fullName>
    </submittedName>
</protein>
<reference evidence="2 3" key="1">
    <citation type="journal article" date="2008" name="Nature">
        <title>The genome of Laccaria bicolor provides insights into mycorrhizal symbiosis.</title>
        <authorList>
            <person name="Martin F."/>
            <person name="Aerts A."/>
            <person name="Ahren D."/>
            <person name="Brun A."/>
            <person name="Danchin E.G.J."/>
            <person name="Duchaussoy F."/>
            <person name="Gibon J."/>
            <person name="Kohler A."/>
            <person name="Lindquist E."/>
            <person name="Pereda V."/>
            <person name="Salamov A."/>
            <person name="Shapiro H.J."/>
            <person name="Wuyts J."/>
            <person name="Blaudez D."/>
            <person name="Buee M."/>
            <person name="Brokstein P."/>
            <person name="Canbaeck B."/>
            <person name="Cohen D."/>
            <person name="Courty P.E."/>
            <person name="Coutinho P.M."/>
            <person name="Delaruelle C."/>
            <person name="Detter J.C."/>
            <person name="Deveau A."/>
            <person name="DiFazio S."/>
            <person name="Duplessis S."/>
            <person name="Fraissinet-Tachet L."/>
            <person name="Lucic E."/>
            <person name="Frey-Klett P."/>
            <person name="Fourrey C."/>
            <person name="Feussner I."/>
            <person name="Gay G."/>
            <person name="Grimwood J."/>
            <person name="Hoegger P.J."/>
            <person name="Jain P."/>
            <person name="Kilaru S."/>
            <person name="Labbe J."/>
            <person name="Lin Y.C."/>
            <person name="Legue V."/>
            <person name="Le Tacon F."/>
            <person name="Marmeisse R."/>
            <person name="Melayah D."/>
            <person name="Montanini B."/>
            <person name="Muratet M."/>
            <person name="Nehls U."/>
            <person name="Niculita-Hirzel H."/>
            <person name="Oudot-Le Secq M.P."/>
            <person name="Peter M."/>
            <person name="Quesneville H."/>
            <person name="Rajashekar B."/>
            <person name="Reich M."/>
            <person name="Rouhier N."/>
            <person name="Schmutz J."/>
            <person name="Yin T."/>
            <person name="Chalot M."/>
            <person name="Henrissat B."/>
            <person name="Kuees U."/>
            <person name="Lucas S."/>
            <person name="Van de Peer Y."/>
            <person name="Podila G.K."/>
            <person name="Polle A."/>
            <person name="Pukkila P.J."/>
            <person name="Richardson P.M."/>
            <person name="Rouze P."/>
            <person name="Sanders I.R."/>
            <person name="Stajich J.E."/>
            <person name="Tunlid A."/>
            <person name="Tuskan G."/>
            <person name="Grigoriev I.V."/>
        </authorList>
    </citation>
    <scope>NUCLEOTIDE SEQUENCE [LARGE SCALE GENOMIC DNA]</scope>
    <source>
        <strain evidence="3">S238N-H82 / ATCC MYA-4686</strain>
    </source>
</reference>
<gene>
    <name evidence="2" type="ORF">LACBIDRAFT_331084</name>
</gene>
<feature type="transmembrane region" description="Helical" evidence="1">
    <location>
        <begin position="104"/>
        <end position="122"/>
    </location>
</feature>
<accession>B0DNE9</accession>
<evidence type="ECO:0000256" key="1">
    <source>
        <dbReference type="SAM" id="Phobius"/>
    </source>
</evidence>
<evidence type="ECO:0000313" key="3">
    <source>
        <dbReference type="Proteomes" id="UP000001194"/>
    </source>
</evidence>
<dbReference type="InParanoid" id="B0DNE9"/>
<keyword evidence="1" id="KW-0812">Transmembrane</keyword>